<dbReference type="AlphaFoldDB" id="A0A4R3MI54"/>
<dbReference type="EMBL" id="SMAL01000014">
    <property type="protein sequence ID" value="TCT12117.1"/>
    <property type="molecule type" value="Genomic_DNA"/>
</dbReference>
<accession>A0A4R3MI54</accession>
<proteinExistence type="predicted"/>
<feature type="domain" description="Hemerythrin-like" evidence="1">
    <location>
        <begin position="4"/>
        <end position="139"/>
    </location>
</feature>
<dbReference type="GO" id="GO:0005886">
    <property type="term" value="C:plasma membrane"/>
    <property type="evidence" value="ECO:0007669"/>
    <property type="project" value="TreeGrafter"/>
</dbReference>
<evidence type="ECO:0000313" key="2">
    <source>
        <dbReference type="EMBL" id="TCT12117.1"/>
    </source>
</evidence>
<dbReference type="Proteomes" id="UP000294902">
    <property type="component" value="Unassembled WGS sequence"/>
</dbReference>
<dbReference type="OrthoDB" id="9785474at2"/>
<evidence type="ECO:0000259" key="1">
    <source>
        <dbReference type="Pfam" id="PF01814"/>
    </source>
</evidence>
<dbReference type="CDD" id="cd12108">
    <property type="entry name" value="Hr-like"/>
    <property type="match status" value="1"/>
</dbReference>
<keyword evidence="3" id="KW-1185">Reference proteome</keyword>
<sequence length="185" mass="21874">MNSLELMIDEHRYIKRMLAVIKKVCYKVMDNEDIDYKDFFKMIDFVRNYADKHHHGKEEDFLFNRMVEELGSAAEKLVKYGMLVEHDLGRLFMQQLEEAVNKVIAGDNKARLDIIANAIGYHDLLTRHIDKEDNVVFTFAQNNLAKETLDRINKESFEYERNATDNEVQKKYIGLLESLENKYEN</sequence>
<dbReference type="PANTHER" id="PTHR39966">
    <property type="entry name" value="BLL2471 PROTEIN-RELATED"/>
    <property type="match status" value="1"/>
</dbReference>
<evidence type="ECO:0000313" key="3">
    <source>
        <dbReference type="Proteomes" id="UP000294902"/>
    </source>
</evidence>
<protein>
    <submittedName>
        <fullName evidence="2">Hemerythrin-like domain-containing protein</fullName>
    </submittedName>
</protein>
<name>A0A4R3MI54_9FIRM</name>
<dbReference type="Gene3D" id="1.20.120.520">
    <property type="entry name" value="nmb1532 protein domain like"/>
    <property type="match status" value="1"/>
</dbReference>
<reference evidence="2 3" key="1">
    <citation type="submission" date="2019-03" db="EMBL/GenBank/DDBJ databases">
        <title>Genomic Encyclopedia of Type Strains, Phase IV (KMG-IV): sequencing the most valuable type-strain genomes for metagenomic binning, comparative biology and taxonomic classification.</title>
        <authorList>
            <person name="Goeker M."/>
        </authorList>
    </citation>
    <scope>NUCLEOTIDE SEQUENCE [LARGE SCALE GENOMIC DNA]</scope>
    <source>
        <strain evidence="2 3">DSM 24629</strain>
    </source>
</reference>
<organism evidence="2 3">
    <name type="scientific">Natranaerovirga pectinivora</name>
    <dbReference type="NCBI Taxonomy" id="682400"/>
    <lineage>
        <taxon>Bacteria</taxon>
        <taxon>Bacillati</taxon>
        <taxon>Bacillota</taxon>
        <taxon>Clostridia</taxon>
        <taxon>Lachnospirales</taxon>
        <taxon>Natranaerovirgaceae</taxon>
        <taxon>Natranaerovirga</taxon>
    </lineage>
</organism>
<comment type="caution">
    <text evidence="2">The sequence shown here is derived from an EMBL/GenBank/DDBJ whole genome shotgun (WGS) entry which is preliminary data.</text>
</comment>
<dbReference type="InterPro" id="IPR012312">
    <property type="entry name" value="Hemerythrin-like"/>
</dbReference>
<dbReference type="RefSeq" id="WP_132254019.1">
    <property type="nucleotide sequence ID" value="NZ_SMAL01000014.1"/>
</dbReference>
<dbReference type="PANTHER" id="PTHR39966:SF1">
    <property type="entry name" value="HEMERYTHRIN-LIKE DOMAIN-CONTAINING PROTEIN"/>
    <property type="match status" value="1"/>
</dbReference>
<dbReference type="Pfam" id="PF01814">
    <property type="entry name" value="Hemerythrin"/>
    <property type="match status" value="1"/>
</dbReference>
<gene>
    <name evidence="2" type="ORF">EDC18_11416</name>
</gene>